<accession>A0ABW0I5G5</accession>
<feature type="compositionally biased region" description="Basic and acidic residues" evidence="1">
    <location>
        <begin position="1"/>
        <end position="14"/>
    </location>
</feature>
<dbReference type="Proteomes" id="UP001596106">
    <property type="component" value="Unassembled WGS sequence"/>
</dbReference>
<keyword evidence="2" id="KW-0472">Membrane</keyword>
<evidence type="ECO:0000313" key="5">
    <source>
        <dbReference type="EMBL" id="MFC5408771.1"/>
    </source>
</evidence>
<organism evidence="5 6">
    <name type="scientific">Larkinella bovis</name>
    <dbReference type="NCBI Taxonomy" id="683041"/>
    <lineage>
        <taxon>Bacteria</taxon>
        <taxon>Pseudomonadati</taxon>
        <taxon>Bacteroidota</taxon>
        <taxon>Cytophagia</taxon>
        <taxon>Cytophagales</taxon>
        <taxon>Spirosomataceae</taxon>
        <taxon>Larkinella</taxon>
    </lineage>
</organism>
<dbReference type="Gene3D" id="2.60.120.1440">
    <property type="match status" value="1"/>
</dbReference>
<feature type="domain" description="FecR protein" evidence="3">
    <location>
        <begin position="152"/>
        <end position="242"/>
    </location>
</feature>
<dbReference type="RefSeq" id="WP_379841971.1">
    <property type="nucleotide sequence ID" value="NZ_JBHSMA010000001.1"/>
</dbReference>
<evidence type="ECO:0000256" key="1">
    <source>
        <dbReference type="SAM" id="MobiDB-lite"/>
    </source>
</evidence>
<dbReference type="Pfam" id="PF04773">
    <property type="entry name" value="FecR"/>
    <property type="match status" value="1"/>
</dbReference>
<dbReference type="Gene3D" id="3.55.50.30">
    <property type="match status" value="1"/>
</dbReference>
<keyword evidence="2" id="KW-0812">Transmembrane</keyword>
<gene>
    <name evidence="5" type="ORF">ACFPMF_05600</name>
</gene>
<evidence type="ECO:0000256" key="2">
    <source>
        <dbReference type="SAM" id="Phobius"/>
    </source>
</evidence>
<sequence length="358" mass="40571">MPDQPENRIDDDLLGKYLAGETDATESERVRRWLGQDHSERQEFDRFEKIWNTAGSLGQKPNARIPVDTDRAWQQMRGKMRAQPAKEPEPVRPAPEPLIKPLPIDPSPTVRKMNWWQSPVWAVAAMAVLLSGLLWFFLREPTEAPAAQLMAVTTDQKVEKILPDGSKVLLNQNSKLSYPEKFASDSREVQLDGEAFFEVKPDPTKPFRIHVRQTTVQVLGTSFSIRAYTNDVRVAVRTGKVKFSAPHQAVTLVKNEQATFNAVKDTLIRAPKFDANAMSFQTGRLVFEREPLSKVVETLNEVYHADIHLAHAELGGRQFNGNFNDEKLDFILMTTADAMHLNICRDGKRITLDDQPCK</sequence>
<keyword evidence="2" id="KW-1133">Transmembrane helix</keyword>
<reference evidence="6" key="1">
    <citation type="journal article" date="2019" name="Int. J. Syst. Evol. Microbiol.">
        <title>The Global Catalogue of Microorganisms (GCM) 10K type strain sequencing project: providing services to taxonomists for standard genome sequencing and annotation.</title>
        <authorList>
            <consortium name="The Broad Institute Genomics Platform"/>
            <consortium name="The Broad Institute Genome Sequencing Center for Infectious Disease"/>
            <person name="Wu L."/>
            <person name="Ma J."/>
        </authorList>
    </citation>
    <scope>NUCLEOTIDE SEQUENCE [LARGE SCALE GENOMIC DNA]</scope>
    <source>
        <strain evidence="6">CCUG 55250</strain>
    </source>
</reference>
<evidence type="ECO:0000259" key="3">
    <source>
        <dbReference type="Pfam" id="PF04773"/>
    </source>
</evidence>
<feature type="domain" description="Protein FecR C-terminal" evidence="4">
    <location>
        <begin position="284"/>
        <end position="351"/>
    </location>
</feature>
<feature type="transmembrane region" description="Helical" evidence="2">
    <location>
        <begin position="120"/>
        <end position="138"/>
    </location>
</feature>
<dbReference type="PANTHER" id="PTHR30273">
    <property type="entry name" value="PERIPLASMIC SIGNAL SENSOR AND SIGMA FACTOR ACTIVATOR FECR-RELATED"/>
    <property type="match status" value="1"/>
</dbReference>
<dbReference type="PANTHER" id="PTHR30273:SF2">
    <property type="entry name" value="PROTEIN FECR"/>
    <property type="match status" value="1"/>
</dbReference>
<feature type="compositionally biased region" description="Pro residues" evidence="1">
    <location>
        <begin position="91"/>
        <end position="100"/>
    </location>
</feature>
<name>A0ABW0I5G5_9BACT</name>
<feature type="region of interest" description="Disordered" evidence="1">
    <location>
        <begin position="1"/>
        <end position="30"/>
    </location>
</feature>
<evidence type="ECO:0000259" key="4">
    <source>
        <dbReference type="Pfam" id="PF16344"/>
    </source>
</evidence>
<dbReference type="EMBL" id="JBHSMA010000001">
    <property type="protein sequence ID" value="MFC5408771.1"/>
    <property type="molecule type" value="Genomic_DNA"/>
</dbReference>
<dbReference type="PIRSF" id="PIRSF018266">
    <property type="entry name" value="FecR"/>
    <property type="match status" value="1"/>
</dbReference>
<proteinExistence type="predicted"/>
<keyword evidence="6" id="KW-1185">Reference proteome</keyword>
<evidence type="ECO:0000313" key="6">
    <source>
        <dbReference type="Proteomes" id="UP001596106"/>
    </source>
</evidence>
<dbReference type="InterPro" id="IPR006860">
    <property type="entry name" value="FecR"/>
</dbReference>
<feature type="region of interest" description="Disordered" evidence="1">
    <location>
        <begin position="80"/>
        <end position="100"/>
    </location>
</feature>
<dbReference type="InterPro" id="IPR032508">
    <property type="entry name" value="FecR_C"/>
</dbReference>
<dbReference type="InterPro" id="IPR012373">
    <property type="entry name" value="Ferrdict_sens_TM"/>
</dbReference>
<comment type="caution">
    <text evidence="5">The sequence shown here is derived from an EMBL/GenBank/DDBJ whole genome shotgun (WGS) entry which is preliminary data.</text>
</comment>
<dbReference type="Pfam" id="PF16344">
    <property type="entry name" value="FecR_C"/>
    <property type="match status" value="1"/>
</dbReference>
<protein>
    <submittedName>
        <fullName evidence="5">FecR domain-containing protein</fullName>
    </submittedName>
</protein>